<dbReference type="InterPro" id="IPR029033">
    <property type="entry name" value="His_PPase_superfam"/>
</dbReference>
<dbReference type="InterPro" id="IPR013078">
    <property type="entry name" value="His_Pase_superF_clade-1"/>
</dbReference>
<dbReference type="PANTHER" id="PTHR47623:SF1">
    <property type="entry name" value="OS09G0287300 PROTEIN"/>
    <property type="match status" value="1"/>
</dbReference>
<dbReference type="CDD" id="cd07067">
    <property type="entry name" value="HP_PGM_like"/>
    <property type="match status" value="1"/>
</dbReference>
<dbReference type="Gene3D" id="3.40.50.1240">
    <property type="entry name" value="Phosphoglycerate mutase-like"/>
    <property type="match status" value="1"/>
</dbReference>
<organism evidence="1 2">
    <name type="scientific">Corallibacter vietnamensis</name>
    <dbReference type="NCBI Taxonomy" id="904130"/>
    <lineage>
        <taxon>Bacteria</taxon>
        <taxon>Pseudomonadati</taxon>
        <taxon>Bacteroidota</taxon>
        <taxon>Flavobacteriia</taxon>
        <taxon>Flavobacteriales</taxon>
        <taxon>Flavobacteriaceae</taxon>
        <taxon>Corallibacter</taxon>
    </lineage>
</organism>
<accession>A0ABP7HEG6</accession>
<dbReference type="Proteomes" id="UP001501456">
    <property type="component" value="Unassembled WGS sequence"/>
</dbReference>
<name>A0ABP7HEG6_9FLAO</name>
<sequence>MVFNRSDMKKLILIRHAKSSWKENVIDHERPLLDRGIDDAKLISNTFKNLNYKPDIIFSSDAYRAKYTAKIFKEALNFPENKCQLLHELYDFSGELLLNVIKSCSDEINTLMLFGHNHAITSFVNTYGDKHIDNVPTSGLVVINFNTNHWQDLSKGITDYVLFPRDLK</sequence>
<evidence type="ECO:0000313" key="2">
    <source>
        <dbReference type="Proteomes" id="UP001501456"/>
    </source>
</evidence>
<evidence type="ECO:0000313" key="1">
    <source>
        <dbReference type="EMBL" id="GAA3789814.1"/>
    </source>
</evidence>
<dbReference type="SMART" id="SM00855">
    <property type="entry name" value="PGAM"/>
    <property type="match status" value="1"/>
</dbReference>
<reference evidence="2" key="1">
    <citation type="journal article" date="2019" name="Int. J. Syst. Evol. Microbiol.">
        <title>The Global Catalogue of Microorganisms (GCM) 10K type strain sequencing project: providing services to taxonomists for standard genome sequencing and annotation.</title>
        <authorList>
            <consortium name="The Broad Institute Genomics Platform"/>
            <consortium name="The Broad Institute Genome Sequencing Center for Infectious Disease"/>
            <person name="Wu L."/>
            <person name="Ma J."/>
        </authorList>
    </citation>
    <scope>NUCLEOTIDE SEQUENCE [LARGE SCALE GENOMIC DNA]</scope>
    <source>
        <strain evidence="2">JCM 17525</strain>
    </source>
</reference>
<proteinExistence type="predicted"/>
<dbReference type="PANTHER" id="PTHR47623">
    <property type="entry name" value="OS09G0287300 PROTEIN"/>
    <property type="match status" value="1"/>
</dbReference>
<dbReference type="EMBL" id="BAABBI010000003">
    <property type="protein sequence ID" value="GAA3789814.1"/>
    <property type="molecule type" value="Genomic_DNA"/>
</dbReference>
<comment type="caution">
    <text evidence="1">The sequence shown here is derived from an EMBL/GenBank/DDBJ whole genome shotgun (WGS) entry which is preliminary data.</text>
</comment>
<keyword evidence="2" id="KW-1185">Reference proteome</keyword>
<dbReference type="SUPFAM" id="SSF53254">
    <property type="entry name" value="Phosphoglycerate mutase-like"/>
    <property type="match status" value="1"/>
</dbReference>
<dbReference type="Pfam" id="PF00300">
    <property type="entry name" value="His_Phos_1"/>
    <property type="match status" value="1"/>
</dbReference>
<gene>
    <name evidence="1" type="primary">sixA</name>
    <name evidence="1" type="ORF">GCM10022271_22760</name>
</gene>
<protein>
    <submittedName>
        <fullName evidence="1">Phosphohistidine phosphatase SixA</fullName>
    </submittedName>
</protein>